<evidence type="ECO:0000313" key="2">
    <source>
        <dbReference type="EMBL" id="TYT61145.1"/>
    </source>
</evidence>
<dbReference type="EMBL" id="VTAW01000022">
    <property type="protein sequence ID" value="TYT61145.1"/>
    <property type="molecule type" value="Genomic_DNA"/>
</dbReference>
<dbReference type="AlphaFoldDB" id="A0A5D5AJE9"/>
<keyword evidence="3" id="KW-1185">Reference proteome</keyword>
<dbReference type="Proteomes" id="UP000324104">
    <property type="component" value="Unassembled WGS sequence"/>
</dbReference>
<dbReference type="RefSeq" id="WP_149082346.1">
    <property type="nucleotide sequence ID" value="NZ_VTAW01000022.1"/>
</dbReference>
<feature type="region of interest" description="Disordered" evidence="1">
    <location>
        <begin position="1"/>
        <end position="62"/>
    </location>
</feature>
<evidence type="ECO:0000256" key="1">
    <source>
        <dbReference type="SAM" id="MobiDB-lite"/>
    </source>
</evidence>
<sequence length="62" mass="6869">MDRATIVGGSISGPVPDMAAADDRLGANDGSSRRHRHRQTAKRKSRHRQTAKRKTMTRVGTR</sequence>
<name>A0A5D5AJE9_9EURY</name>
<protein>
    <submittedName>
        <fullName evidence="2">Uncharacterized protein</fullName>
    </submittedName>
</protein>
<gene>
    <name evidence="2" type="ORF">FYC77_15180</name>
</gene>
<comment type="caution">
    <text evidence="2">The sequence shown here is derived from an EMBL/GenBank/DDBJ whole genome shotgun (WGS) entry which is preliminary data.</text>
</comment>
<proteinExistence type="predicted"/>
<accession>A0A5D5AJE9</accession>
<feature type="compositionally biased region" description="Basic residues" evidence="1">
    <location>
        <begin position="33"/>
        <end position="62"/>
    </location>
</feature>
<reference evidence="2 3" key="1">
    <citation type="submission" date="2019-08" db="EMBL/GenBank/DDBJ databases">
        <title>Archaea genome.</title>
        <authorList>
            <person name="Kajale S."/>
            <person name="Shouche Y."/>
            <person name="Deshpande N."/>
            <person name="Sharma A."/>
        </authorList>
    </citation>
    <scope>NUCLEOTIDE SEQUENCE [LARGE SCALE GENOMIC DNA]</scope>
    <source>
        <strain evidence="2 3">ESP3B_9</strain>
    </source>
</reference>
<organism evidence="2 3">
    <name type="scientific">Natrialba swarupiae</name>
    <dbReference type="NCBI Taxonomy" id="2448032"/>
    <lineage>
        <taxon>Archaea</taxon>
        <taxon>Methanobacteriati</taxon>
        <taxon>Methanobacteriota</taxon>
        <taxon>Stenosarchaea group</taxon>
        <taxon>Halobacteria</taxon>
        <taxon>Halobacteriales</taxon>
        <taxon>Natrialbaceae</taxon>
        <taxon>Natrialba</taxon>
    </lineage>
</organism>
<evidence type="ECO:0000313" key="3">
    <source>
        <dbReference type="Proteomes" id="UP000324104"/>
    </source>
</evidence>